<dbReference type="AlphaFoldDB" id="A0A0C2IAL6"/>
<gene>
    <name evidence="1" type="ORF">UCMB321_4108</name>
</gene>
<accession>A0A0C2IAL6</accession>
<dbReference type="Gene3D" id="1.20.5.2050">
    <property type="match status" value="1"/>
</dbReference>
<dbReference type="EMBL" id="JXDG01000056">
    <property type="protein sequence ID" value="KIH82107.1"/>
    <property type="molecule type" value="Genomic_DNA"/>
</dbReference>
<protein>
    <submittedName>
        <fullName evidence="1">Uncharacterized protein</fullName>
    </submittedName>
</protein>
<dbReference type="Proteomes" id="UP000031535">
    <property type="component" value="Unassembled WGS sequence"/>
</dbReference>
<proteinExistence type="predicted"/>
<dbReference type="PATRIC" id="fig|226910.6.peg.4102"/>
<reference evidence="1 2" key="1">
    <citation type="submission" date="2015-01" db="EMBL/GenBank/DDBJ databases">
        <title>Complete genome of Pseudomonas batumici UCM B-321 producer of the batumin antibiotic with strong antistaphilococcal and potential anticancer activity.</title>
        <authorList>
            <person name="Klochko V.V."/>
            <person name="Zelena L.B."/>
            <person name="Elena K.A."/>
            <person name="Reva O.N."/>
        </authorList>
    </citation>
    <scope>NUCLEOTIDE SEQUENCE [LARGE SCALE GENOMIC DNA]</scope>
    <source>
        <strain evidence="1 2">UCM B-321</strain>
    </source>
</reference>
<evidence type="ECO:0000313" key="2">
    <source>
        <dbReference type="Proteomes" id="UP000031535"/>
    </source>
</evidence>
<dbReference type="OrthoDB" id="6850497at2"/>
<name>A0A0C2IAL6_9PSED</name>
<dbReference type="RefSeq" id="WP_040070271.1">
    <property type="nucleotide sequence ID" value="NZ_JXDG01000056.1"/>
</dbReference>
<sequence>MVAPHLRNPRQCCIFPLYNEQGLCAWKVEVMRGGARLGGVFSFAECGGEGPARSMAESCRNALVLKMQPSQSYAERQRLMPHNTSGHPGVIRVETNHTGYWRASTRIHGYCLSRSFSVRRHGEEQAKRLALRERERQLALCNEPYEQAMEALQRYFSQSNSRVREHRIRAAMARPREVRVSADILMPGSSEPTLNISPEQALLSISRHFAASTK</sequence>
<evidence type="ECO:0000313" key="1">
    <source>
        <dbReference type="EMBL" id="KIH82107.1"/>
    </source>
</evidence>
<keyword evidence="2" id="KW-1185">Reference proteome</keyword>
<organism evidence="1 2">
    <name type="scientific">Pseudomonas batumici</name>
    <dbReference type="NCBI Taxonomy" id="226910"/>
    <lineage>
        <taxon>Bacteria</taxon>
        <taxon>Pseudomonadati</taxon>
        <taxon>Pseudomonadota</taxon>
        <taxon>Gammaproteobacteria</taxon>
        <taxon>Pseudomonadales</taxon>
        <taxon>Pseudomonadaceae</taxon>
        <taxon>Pseudomonas</taxon>
    </lineage>
</organism>
<comment type="caution">
    <text evidence="1">The sequence shown here is derived from an EMBL/GenBank/DDBJ whole genome shotgun (WGS) entry which is preliminary data.</text>
</comment>